<reference evidence="2 3" key="1">
    <citation type="submission" date="2019-09" db="EMBL/GenBank/DDBJ databases">
        <title>Genome Sequence of Larkinella sp MA1.</title>
        <authorList>
            <person name="Srinivasan S."/>
        </authorList>
    </citation>
    <scope>NUCLEOTIDE SEQUENCE [LARGE SCALE GENOMIC DNA]</scope>
    <source>
        <strain evidence="2 3">MA1</strain>
    </source>
</reference>
<dbReference type="EMBL" id="VTWS01000004">
    <property type="protein sequence ID" value="KAA9352808.1"/>
    <property type="molecule type" value="Genomic_DNA"/>
</dbReference>
<evidence type="ECO:0000313" key="2">
    <source>
        <dbReference type="EMBL" id="KAA9352808.1"/>
    </source>
</evidence>
<keyword evidence="3" id="KW-1185">Reference proteome</keyword>
<sequence>MTEKERLGQLEPLVADIALKQDRMLGQIGMIVDQVSLHTVRLDDLTRQVTSTEKKIDSLANGLATVTIGLNETRHEVRQRFDKVEQRFDKVETRLEKMEQTQQLILMLLKGHLK</sequence>
<comment type="caution">
    <text evidence="2">The sequence shown here is derived from an EMBL/GenBank/DDBJ whole genome shotgun (WGS) entry which is preliminary data.</text>
</comment>
<name>A0A5N1JGD3_9BACT</name>
<dbReference type="Gene3D" id="1.20.5.110">
    <property type="match status" value="1"/>
</dbReference>
<evidence type="ECO:0000256" key="1">
    <source>
        <dbReference type="SAM" id="Coils"/>
    </source>
</evidence>
<evidence type="ECO:0000313" key="3">
    <source>
        <dbReference type="Proteomes" id="UP000326344"/>
    </source>
</evidence>
<organism evidence="2 3">
    <name type="scientific">Larkinella humicola</name>
    <dbReference type="NCBI Taxonomy" id="2607654"/>
    <lineage>
        <taxon>Bacteria</taxon>
        <taxon>Pseudomonadati</taxon>
        <taxon>Bacteroidota</taxon>
        <taxon>Cytophagia</taxon>
        <taxon>Cytophagales</taxon>
        <taxon>Spirosomataceae</taxon>
        <taxon>Larkinella</taxon>
    </lineage>
</organism>
<keyword evidence="1" id="KW-0175">Coiled coil</keyword>
<protein>
    <recommendedName>
        <fullName evidence="4">t-SNARE coiled-coil homology domain-containing protein</fullName>
    </recommendedName>
</protein>
<dbReference type="RefSeq" id="WP_150877849.1">
    <property type="nucleotide sequence ID" value="NZ_VTWS01000004.1"/>
</dbReference>
<proteinExistence type="predicted"/>
<gene>
    <name evidence="2" type="ORF">F0P93_16605</name>
</gene>
<dbReference type="Proteomes" id="UP000326344">
    <property type="component" value="Unassembled WGS sequence"/>
</dbReference>
<accession>A0A5N1JGD3</accession>
<dbReference type="AlphaFoldDB" id="A0A5N1JGD3"/>
<evidence type="ECO:0008006" key="4">
    <source>
        <dbReference type="Google" id="ProtNLM"/>
    </source>
</evidence>
<feature type="coiled-coil region" evidence="1">
    <location>
        <begin position="42"/>
        <end position="101"/>
    </location>
</feature>